<dbReference type="Proteomes" id="UP000027238">
    <property type="component" value="Unassembled WGS sequence"/>
</dbReference>
<feature type="transmembrane region" description="Helical" evidence="2">
    <location>
        <begin position="143"/>
        <end position="169"/>
    </location>
</feature>
<evidence type="ECO:0000313" key="3">
    <source>
        <dbReference type="EMBL" id="KDN69448.1"/>
    </source>
</evidence>
<reference evidence="4" key="1">
    <citation type="journal article" date="2014" name="Genome Announc.">
        <title>Draft genome sequence of Colletotrichum sublineola, a destructive pathogen of cultivated sorghum.</title>
        <authorList>
            <person name="Baroncelli R."/>
            <person name="Sanz-Martin J.M."/>
            <person name="Rech G.E."/>
            <person name="Sukno S.A."/>
            <person name="Thon M.R."/>
        </authorList>
    </citation>
    <scope>NUCLEOTIDE SEQUENCE [LARGE SCALE GENOMIC DNA]</scope>
    <source>
        <strain evidence="4">TX430BB</strain>
    </source>
</reference>
<proteinExistence type="predicted"/>
<dbReference type="EMBL" id="JMSE01000514">
    <property type="protein sequence ID" value="KDN69448.1"/>
    <property type="molecule type" value="Genomic_DNA"/>
</dbReference>
<evidence type="ECO:0000256" key="1">
    <source>
        <dbReference type="SAM" id="MobiDB-lite"/>
    </source>
</evidence>
<feature type="region of interest" description="Disordered" evidence="1">
    <location>
        <begin position="210"/>
        <end position="252"/>
    </location>
</feature>
<keyword evidence="4" id="KW-1185">Reference proteome</keyword>
<evidence type="ECO:0000313" key="4">
    <source>
        <dbReference type="Proteomes" id="UP000027238"/>
    </source>
</evidence>
<accession>A0A066XJR7</accession>
<organism evidence="3 4">
    <name type="scientific">Colletotrichum sublineola</name>
    <name type="common">Sorghum anthracnose fungus</name>
    <dbReference type="NCBI Taxonomy" id="1173701"/>
    <lineage>
        <taxon>Eukaryota</taxon>
        <taxon>Fungi</taxon>
        <taxon>Dikarya</taxon>
        <taxon>Ascomycota</taxon>
        <taxon>Pezizomycotina</taxon>
        <taxon>Sordariomycetes</taxon>
        <taxon>Hypocreomycetidae</taxon>
        <taxon>Glomerellales</taxon>
        <taxon>Glomerellaceae</taxon>
        <taxon>Colletotrichum</taxon>
        <taxon>Colletotrichum graminicola species complex</taxon>
    </lineage>
</organism>
<sequence length="252" mass="26816">MTTTSFSRNVTPPRRADQTCGFKPFPITTLRYMPSPLFQQLGFPLLTIHKVPGRQGPPAAMPGSPHDMRYLRVLQRVFLLEDPHDVPRDLHGDDVVTNTDTTATSSSVATYTTTTGASVATKTDLAVPGPTSQTAEGGGEASIGAVAGSIIGALALMGMLLGAALFMWIRSRKEKSWKRDIAESEAISPVTGPDGITIVPYQSCTSVSAPPSYDGRPLRGTGVVASKAKSTPPKIPVRSPERKINVTESGWI</sequence>
<comment type="caution">
    <text evidence="3">The sequence shown here is derived from an EMBL/GenBank/DDBJ whole genome shotgun (WGS) entry which is preliminary data.</text>
</comment>
<keyword evidence="2" id="KW-0472">Membrane</keyword>
<dbReference type="HOGENOM" id="CLU_949987_0_0_1"/>
<gene>
    <name evidence="3" type="ORF">CSUB01_05365</name>
</gene>
<protein>
    <submittedName>
        <fullName evidence="3">Uncharacterized protein</fullName>
    </submittedName>
</protein>
<dbReference type="STRING" id="1173701.A0A066XJR7"/>
<keyword evidence="2" id="KW-1133">Transmembrane helix</keyword>
<evidence type="ECO:0000256" key="2">
    <source>
        <dbReference type="SAM" id="Phobius"/>
    </source>
</evidence>
<keyword evidence="2" id="KW-0812">Transmembrane</keyword>
<name>A0A066XJR7_COLSU</name>
<dbReference type="AlphaFoldDB" id="A0A066XJR7"/>